<dbReference type="OrthoDB" id="9802792at2"/>
<feature type="domain" description="DUF1508" evidence="1">
    <location>
        <begin position="10"/>
        <end position="55"/>
    </location>
</feature>
<reference evidence="3" key="1">
    <citation type="submission" date="2016-10" db="EMBL/GenBank/DDBJ databases">
        <authorList>
            <person name="Varghese N."/>
            <person name="Submissions S."/>
        </authorList>
    </citation>
    <scope>NUCLEOTIDE SEQUENCE [LARGE SCALE GENOMIC DNA]</scope>
    <source>
        <strain evidence="3">DSM 44232</strain>
    </source>
</reference>
<dbReference type="EMBL" id="FOYL01000003">
    <property type="protein sequence ID" value="SFR10591.1"/>
    <property type="molecule type" value="Genomic_DNA"/>
</dbReference>
<name>A0A1I6DZ36_9PSEU</name>
<dbReference type="InterPro" id="IPR010879">
    <property type="entry name" value="DUF1508"/>
</dbReference>
<dbReference type="InterPro" id="IPR036913">
    <property type="entry name" value="YegP-like_sf"/>
</dbReference>
<accession>A0A1I6DZ36</accession>
<evidence type="ECO:0000313" key="2">
    <source>
        <dbReference type="EMBL" id="SFR10591.1"/>
    </source>
</evidence>
<dbReference type="SUPFAM" id="SSF160113">
    <property type="entry name" value="YegP-like"/>
    <property type="match status" value="1"/>
</dbReference>
<organism evidence="2 3">
    <name type="scientific">Lentzea waywayandensis</name>
    <dbReference type="NCBI Taxonomy" id="84724"/>
    <lineage>
        <taxon>Bacteria</taxon>
        <taxon>Bacillati</taxon>
        <taxon>Actinomycetota</taxon>
        <taxon>Actinomycetes</taxon>
        <taxon>Pseudonocardiales</taxon>
        <taxon>Pseudonocardiaceae</taxon>
        <taxon>Lentzea</taxon>
    </lineage>
</organism>
<sequence length="56" mass="6085">MTFSVKKRTDGQWYFTVVASNYQTLAHSEGYTSKQSAVNAADVIRREAGGGTIVEG</sequence>
<protein>
    <submittedName>
        <fullName evidence="2">Uncharacterized conserved protein YegP, UPF0339 family</fullName>
    </submittedName>
</protein>
<evidence type="ECO:0000313" key="3">
    <source>
        <dbReference type="Proteomes" id="UP000198583"/>
    </source>
</evidence>
<dbReference type="RefSeq" id="WP_093592078.1">
    <property type="nucleotide sequence ID" value="NZ_FOYL01000003.1"/>
</dbReference>
<dbReference type="Pfam" id="PF07411">
    <property type="entry name" value="DUF1508"/>
    <property type="match status" value="1"/>
</dbReference>
<keyword evidence="3" id="KW-1185">Reference proteome</keyword>
<dbReference type="Proteomes" id="UP000198583">
    <property type="component" value="Unassembled WGS sequence"/>
</dbReference>
<evidence type="ECO:0000259" key="1">
    <source>
        <dbReference type="Pfam" id="PF07411"/>
    </source>
</evidence>
<dbReference type="AlphaFoldDB" id="A0A1I6DZ36"/>
<gene>
    <name evidence="2" type="ORF">SAMN04488564_103430</name>
</gene>
<dbReference type="Gene3D" id="3.30.160.160">
    <property type="entry name" value="YegP-like"/>
    <property type="match status" value="1"/>
</dbReference>
<proteinExistence type="predicted"/>